<feature type="repeat" description="Pumilio" evidence="2">
    <location>
        <begin position="331"/>
        <end position="366"/>
    </location>
</feature>
<dbReference type="Gene3D" id="1.25.10.10">
    <property type="entry name" value="Leucine-rich Repeat Variant"/>
    <property type="match status" value="1"/>
</dbReference>
<name>E0S7X1_ENCIT</name>
<dbReference type="OrthoDB" id="2191363at2759"/>
<dbReference type="Proteomes" id="UP000002313">
    <property type="component" value="Chromosome VII"/>
</dbReference>
<proteinExistence type="predicted"/>
<sequence>MNLTVEEPSKVIKMRVNGGKHHKEPRYKKTVSGEEGELYPSIYGQKSEEKRVLQKRALFELYDDENCPDGAMFNTKEVSIDFFDLNPMKRKQQKEGNPKSGGVREVENPWGGKDKGMILERSFIESMLENDIRVKDIKYGEDLVFIYFFTVEDSISFYKQFLPYAEVHFSEAYDFEQALSLSSEEWASIALLNMCCDSSKIKENSVQPPDEKIHLETSNALENGFQADERSESIKDEETSLFRCTGFGSSGWDCELSQEEIFTRKIEHFTHLRNFFSKSEVKAMSQSLEMGNVDFVFKNTKELAVGNQSNKVMQEAIGLLPETGIARIIQNLGHDIAPIAANKHGAYTIQMLISMSKTSLTQNLLSKYFRRFGEFLITHEIGNYTIQKILRFDANLVFELFISRIGDVVKNELGIKVLKRCIEFFPDKKGFLAQKAKEHGKNLTTLLF</sequence>
<evidence type="ECO:0000313" key="3">
    <source>
        <dbReference type="EMBL" id="ADM11806.1"/>
    </source>
</evidence>
<dbReference type="AlphaFoldDB" id="E0S7X1"/>
<dbReference type="GO" id="GO:0003723">
    <property type="term" value="F:RNA binding"/>
    <property type="evidence" value="ECO:0007669"/>
    <property type="project" value="InterPro"/>
</dbReference>
<dbReference type="VEuPathDB" id="MicrosporidiaDB:Eint_070420"/>
<keyword evidence="4" id="KW-1185">Reference proteome</keyword>
<dbReference type="InterPro" id="IPR016024">
    <property type="entry name" value="ARM-type_fold"/>
</dbReference>
<dbReference type="PROSITE" id="PS50302">
    <property type="entry name" value="PUM"/>
    <property type="match status" value="1"/>
</dbReference>
<evidence type="ECO:0000313" key="4">
    <source>
        <dbReference type="Proteomes" id="UP000002313"/>
    </source>
</evidence>
<dbReference type="RefSeq" id="XP_003073166.1">
    <property type="nucleotide sequence ID" value="XM_003073120.1"/>
</dbReference>
<reference evidence="3 4" key="2">
    <citation type="journal article" date="2012" name="Proc. Natl. Acad. Sci. U.S.A.">
        <title>Gain and loss of multiple functionally related, horizontally transferred genes in the reduced genomes of two microsporidian parasites.</title>
        <authorList>
            <person name="Pombert J.-F."/>
            <person name="Selman M."/>
            <person name="Burki F."/>
            <person name="Bardell F.T."/>
            <person name="Farinelli L."/>
            <person name="Solter L.F."/>
            <person name="Whitman D.W."/>
            <person name="Weiss L.M."/>
            <person name="Corradi N."/>
            <person name="Keeling P.J."/>
        </authorList>
    </citation>
    <scope>NUCLEOTIDE SEQUENCE [LARGE SCALE GENOMIC DNA]</scope>
    <source>
        <strain evidence="3 4">ATCC 50506</strain>
    </source>
</reference>
<dbReference type="SUPFAM" id="SSF48371">
    <property type="entry name" value="ARM repeat"/>
    <property type="match status" value="1"/>
</dbReference>
<gene>
    <name evidence="3" type="ORF">Eint_070420</name>
</gene>
<dbReference type="KEGG" id="ein:Eint_070420"/>
<reference evidence="3 4" key="1">
    <citation type="journal article" date="2010" name="Nat. Commun.">
        <title>The complete sequence of the smallest known nuclear genome from the microsporidian Encephalitozoon intestinalis.</title>
        <authorList>
            <person name="Corradi N."/>
            <person name="Pombert J.-F."/>
            <person name="Farinelli L."/>
            <person name="Didier E.S."/>
            <person name="Keeling P.J."/>
        </authorList>
    </citation>
    <scope>NUCLEOTIDE SEQUENCE [LARGE SCALE GENOMIC DNA]</scope>
    <source>
        <strain evidence="3 4">ATCC 50506</strain>
    </source>
</reference>
<keyword evidence="1" id="KW-0677">Repeat</keyword>
<dbReference type="GeneID" id="9697984"/>
<dbReference type="InterPro" id="IPR001313">
    <property type="entry name" value="Pumilio_RNA-bd_rpt"/>
</dbReference>
<accession>E0S7X1</accession>
<dbReference type="InterPro" id="IPR011989">
    <property type="entry name" value="ARM-like"/>
</dbReference>
<organism evidence="3 4">
    <name type="scientific">Encephalitozoon intestinalis (strain ATCC 50506)</name>
    <name type="common">Microsporidian parasite</name>
    <name type="synonym">Septata intestinalis</name>
    <dbReference type="NCBI Taxonomy" id="876142"/>
    <lineage>
        <taxon>Eukaryota</taxon>
        <taxon>Fungi</taxon>
        <taxon>Fungi incertae sedis</taxon>
        <taxon>Microsporidia</taxon>
        <taxon>Unikaryonidae</taxon>
        <taxon>Encephalitozoon</taxon>
    </lineage>
</organism>
<dbReference type="HOGENOM" id="CLU_051716_0_0_1"/>
<evidence type="ECO:0000256" key="2">
    <source>
        <dbReference type="PROSITE-ProRule" id="PRU00317"/>
    </source>
</evidence>
<protein>
    <submittedName>
        <fullName evidence="3">Uncharacterized protein</fullName>
    </submittedName>
</protein>
<dbReference type="EMBL" id="CP001948">
    <property type="protein sequence ID" value="ADM11806.1"/>
    <property type="molecule type" value="Genomic_DNA"/>
</dbReference>
<evidence type="ECO:0000256" key="1">
    <source>
        <dbReference type="ARBA" id="ARBA00022737"/>
    </source>
</evidence>